<dbReference type="Proteomes" id="UP001595547">
    <property type="component" value="Unassembled WGS sequence"/>
</dbReference>
<keyword evidence="2" id="KW-1185">Reference proteome</keyword>
<gene>
    <name evidence="1" type="ORF">ACFOGH_05570</name>
</gene>
<evidence type="ECO:0000313" key="2">
    <source>
        <dbReference type="Proteomes" id="UP001595547"/>
    </source>
</evidence>
<proteinExistence type="predicted"/>
<organism evidence="1 2">
    <name type="scientific">Cypionkella sinensis</name>
    <dbReference type="NCBI Taxonomy" id="1756043"/>
    <lineage>
        <taxon>Bacteria</taxon>
        <taxon>Pseudomonadati</taxon>
        <taxon>Pseudomonadota</taxon>
        <taxon>Alphaproteobacteria</taxon>
        <taxon>Rhodobacterales</taxon>
        <taxon>Paracoccaceae</taxon>
        <taxon>Cypionkella</taxon>
    </lineage>
</organism>
<protein>
    <submittedName>
        <fullName evidence="1">Uncharacterized protein</fullName>
    </submittedName>
</protein>
<name>A0ABV7J2V1_9RHOB</name>
<evidence type="ECO:0000313" key="1">
    <source>
        <dbReference type="EMBL" id="MFC3180448.1"/>
    </source>
</evidence>
<reference evidence="2" key="1">
    <citation type="journal article" date="2019" name="Int. J. Syst. Evol. Microbiol.">
        <title>The Global Catalogue of Microorganisms (GCM) 10K type strain sequencing project: providing services to taxonomists for standard genome sequencing and annotation.</title>
        <authorList>
            <consortium name="The Broad Institute Genomics Platform"/>
            <consortium name="The Broad Institute Genome Sequencing Center for Infectious Disease"/>
            <person name="Wu L."/>
            <person name="Ma J."/>
        </authorList>
    </citation>
    <scope>NUCLEOTIDE SEQUENCE [LARGE SCALE GENOMIC DNA]</scope>
    <source>
        <strain evidence="2">KCTC 52039</strain>
    </source>
</reference>
<dbReference type="EMBL" id="JBHRTO010000001">
    <property type="protein sequence ID" value="MFC3180448.1"/>
    <property type="molecule type" value="Genomic_DNA"/>
</dbReference>
<accession>A0ABV7J2V1</accession>
<sequence length="142" mass="14479">MPLQAPPNAPNRATPSTFRADMDAFLAWLFTLFAAGLGYGTGSGGAVTQATSRVTGVTLNKICGRINLVSAAGSATWASFVVTNSFAELGDVIIVTQRTGANLYQFATKAAAGSFTISVSALAGTATEAPQISYAIIKAVDA</sequence>
<dbReference type="RefSeq" id="WP_380072072.1">
    <property type="nucleotide sequence ID" value="NZ_JBHRTO010000001.1"/>
</dbReference>
<comment type="caution">
    <text evidence="1">The sequence shown here is derived from an EMBL/GenBank/DDBJ whole genome shotgun (WGS) entry which is preliminary data.</text>
</comment>